<name>A0A6J7APW0_9ZZZZ</name>
<evidence type="ECO:0000313" key="2">
    <source>
        <dbReference type="EMBL" id="CAB4760136.1"/>
    </source>
</evidence>
<gene>
    <name evidence="2" type="ORF">UFOPK2754_02346</name>
    <name evidence="3" type="ORF">UFOPK3139_02102</name>
    <name evidence="4" type="ORF">UFOPK3967_02589</name>
</gene>
<dbReference type="EMBL" id="CAEZYR010000103">
    <property type="protein sequence ID" value="CAB4760136.1"/>
    <property type="molecule type" value="Genomic_DNA"/>
</dbReference>
<evidence type="ECO:0000256" key="1">
    <source>
        <dbReference type="SAM" id="MobiDB-lite"/>
    </source>
</evidence>
<dbReference type="EMBL" id="CAFABA010000097">
    <property type="protein sequence ID" value="CAB4834488.1"/>
    <property type="molecule type" value="Genomic_DNA"/>
</dbReference>
<sequence length="70" mass="7155">MPQRPGHAGARERRGPFAGHRGGPAHLAALSALAGLCMEGRLGIDRATTLHVTSTLAALDAVSQSTEDAP</sequence>
<evidence type="ECO:0000313" key="3">
    <source>
        <dbReference type="EMBL" id="CAB4834488.1"/>
    </source>
</evidence>
<evidence type="ECO:0000313" key="4">
    <source>
        <dbReference type="EMBL" id="CAB5017905.1"/>
    </source>
</evidence>
<proteinExistence type="predicted"/>
<dbReference type="EMBL" id="CAFBOS010000208">
    <property type="protein sequence ID" value="CAB5017905.1"/>
    <property type="molecule type" value="Genomic_DNA"/>
</dbReference>
<dbReference type="AlphaFoldDB" id="A0A6J7APW0"/>
<feature type="region of interest" description="Disordered" evidence="1">
    <location>
        <begin position="1"/>
        <end position="23"/>
    </location>
</feature>
<organism evidence="3">
    <name type="scientific">freshwater metagenome</name>
    <dbReference type="NCBI Taxonomy" id="449393"/>
    <lineage>
        <taxon>unclassified sequences</taxon>
        <taxon>metagenomes</taxon>
        <taxon>ecological metagenomes</taxon>
    </lineage>
</organism>
<accession>A0A6J7APW0</accession>
<reference evidence="3" key="1">
    <citation type="submission" date="2020-05" db="EMBL/GenBank/DDBJ databases">
        <authorList>
            <person name="Chiriac C."/>
            <person name="Salcher M."/>
            <person name="Ghai R."/>
            <person name="Kavagutti S V."/>
        </authorList>
    </citation>
    <scope>NUCLEOTIDE SEQUENCE</scope>
</reference>
<protein>
    <submittedName>
        <fullName evidence="3">Unannotated protein</fullName>
    </submittedName>
</protein>